<feature type="region of interest" description="Disordered" evidence="11">
    <location>
        <begin position="369"/>
        <end position="442"/>
    </location>
</feature>
<dbReference type="Proteomes" id="UP000603453">
    <property type="component" value="Unassembled WGS sequence"/>
</dbReference>
<dbReference type="InterPro" id="IPR024298">
    <property type="entry name" value="Sec16_Sec23-bd"/>
</dbReference>
<evidence type="ECO:0000256" key="10">
    <source>
        <dbReference type="ARBA" id="ARBA00030878"/>
    </source>
</evidence>
<evidence type="ECO:0000256" key="2">
    <source>
        <dbReference type="ARBA" id="ARBA00005927"/>
    </source>
</evidence>
<feature type="domain" description="Sec16 Sec23-binding" evidence="12">
    <location>
        <begin position="983"/>
        <end position="1198"/>
    </location>
</feature>
<feature type="compositionally biased region" description="Basic and acidic residues" evidence="11">
    <location>
        <begin position="422"/>
        <end position="434"/>
    </location>
</feature>
<evidence type="ECO:0000256" key="8">
    <source>
        <dbReference type="ARBA" id="ARBA00024687"/>
    </source>
</evidence>
<organism evidence="13 14">
    <name type="scientific">Mucor saturninus</name>
    <dbReference type="NCBI Taxonomy" id="64648"/>
    <lineage>
        <taxon>Eukaryota</taxon>
        <taxon>Fungi</taxon>
        <taxon>Fungi incertae sedis</taxon>
        <taxon>Mucoromycota</taxon>
        <taxon>Mucoromycotina</taxon>
        <taxon>Mucoromycetes</taxon>
        <taxon>Mucorales</taxon>
        <taxon>Mucorineae</taxon>
        <taxon>Mucoraceae</taxon>
        <taxon>Mucor</taxon>
    </lineage>
</organism>
<feature type="compositionally biased region" description="Pro residues" evidence="11">
    <location>
        <begin position="371"/>
        <end position="394"/>
    </location>
</feature>
<feature type="region of interest" description="Disordered" evidence="11">
    <location>
        <begin position="1211"/>
        <end position="1331"/>
    </location>
</feature>
<feature type="compositionally biased region" description="Polar residues" evidence="11">
    <location>
        <begin position="1238"/>
        <end position="1248"/>
    </location>
</feature>
<evidence type="ECO:0000256" key="11">
    <source>
        <dbReference type="SAM" id="MobiDB-lite"/>
    </source>
</evidence>
<comment type="function">
    <text evidence="8">Involved in the initiation of assembly of the COPII coat required for the formation of transport vesicles from the endoplasmic reticulum (ER) and the selection of cargo molecules. Also involved in autophagy.</text>
</comment>
<feature type="compositionally biased region" description="Basic and acidic residues" evidence="11">
    <location>
        <begin position="1211"/>
        <end position="1220"/>
    </location>
</feature>
<comment type="similarity">
    <text evidence="2">Belongs to the SEC16 family.</text>
</comment>
<name>A0A8H7QSL6_9FUNG</name>
<evidence type="ECO:0000259" key="12">
    <source>
        <dbReference type="Pfam" id="PF12931"/>
    </source>
</evidence>
<keyword evidence="6" id="KW-0256">Endoplasmic reticulum</keyword>
<keyword evidence="14" id="KW-1185">Reference proteome</keyword>
<dbReference type="Gene3D" id="1.25.40.1030">
    <property type="match status" value="1"/>
</dbReference>
<protein>
    <recommendedName>
        <fullName evidence="4">COPII coat assembly protein SEC16</fullName>
    </recommendedName>
    <alternativeName>
        <fullName evidence="3">COPII coat assembly protein sec16</fullName>
    </alternativeName>
    <alternativeName>
        <fullName evidence="9 10">protein transport protein SEC16</fullName>
    </alternativeName>
</protein>
<dbReference type="GO" id="GO:0012507">
    <property type="term" value="C:ER to Golgi transport vesicle membrane"/>
    <property type="evidence" value="ECO:0007669"/>
    <property type="project" value="TreeGrafter"/>
</dbReference>
<feature type="region of interest" description="Disordered" evidence="11">
    <location>
        <begin position="1"/>
        <end position="24"/>
    </location>
</feature>
<evidence type="ECO:0000256" key="7">
    <source>
        <dbReference type="ARBA" id="ARBA00022892"/>
    </source>
</evidence>
<evidence type="ECO:0000256" key="4">
    <source>
        <dbReference type="ARBA" id="ARBA00021659"/>
    </source>
</evidence>
<feature type="compositionally biased region" description="Low complexity" evidence="11">
    <location>
        <begin position="1533"/>
        <end position="1545"/>
    </location>
</feature>
<feature type="compositionally biased region" description="Basic and acidic residues" evidence="11">
    <location>
        <begin position="1451"/>
        <end position="1467"/>
    </location>
</feature>
<dbReference type="EMBL" id="JAEPRD010000118">
    <property type="protein sequence ID" value="KAG2198003.1"/>
    <property type="molecule type" value="Genomic_DNA"/>
</dbReference>
<evidence type="ECO:0000256" key="1">
    <source>
        <dbReference type="ARBA" id="ARBA00004240"/>
    </source>
</evidence>
<dbReference type="GO" id="GO:0070971">
    <property type="term" value="C:endoplasmic reticulum exit site"/>
    <property type="evidence" value="ECO:0007669"/>
    <property type="project" value="TreeGrafter"/>
</dbReference>
<comment type="caution">
    <text evidence="13">The sequence shown here is derived from an EMBL/GenBank/DDBJ whole genome shotgun (WGS) entry which is preliminary data.</text>
</comment>
<comment type="subcellular location">
    <subcellularLocation>
        <location evidence="1">Endoplasmic reticulum</location>
    </subcellularLocation>
</comment>
<keyword evidence="7" id="KW-0931">ER-Golgi transport</keyword>
<dbReference type="GO" id="GO:0007030">
    <property type="term" value="P:Golgi organization"/>
    <property type="evidence" value="ECO:0007669"/>
    <property type="project" value="TreeGrafter"/>
</dbReference>
<evidence type="ECO:0000256" key="5">
    <source>
        <dbReference type="ARBA" id="ARBA00022448"/>
    </source>
</evidence>
<feature type="compositionally biased region" description="Polar residues" evidence="11">
    <location>
        <begin position="678"/>
        <end position="704"/>
    </location>
</feature>
<feature type="compositionally biased region" description="Basic and acidic residues" evidence="11">
    <location>
        <begin position="512"/>
        <end position="522"/>
    </location>
</feature>
<reference evidence="13" key="1">
    <citation type="submission" date="2020-12" db="EMBL/GenBank/DDBJ databases">
        <title>Metabolic potential, ecology and presence of endohyphal bacteria is reflected in genomic diversity of Mucoromycotina.</title>
        <authorList>
            <person name="Muszewska A."/>
            <person name="Okrasinska A."/>
            <person name="Steczkiewicz K."/>
            <person name="Drgas O."/>
            <person name="Orlowska M."/>
            <person name="Perlinska-Lenart U."/>
            <person name="Aleksandrzak-Piekarczyk T."/>
            <person name="Szatraj K."/>
            <person name="Zielenkiewicz U."/>
            <person name="Pilsyk S."/>
            <person name="Malc E."/>
            <person name="Mieczkowski P."/>
            <person name="Kruszewska J.S."/>
            <person name="Biernat P."/>
            <person name="Pawlowska J."/>
        </authorList>
    </citation>
    <scope>NUCLEOTIDE SEQUENCE</scope>
    <source>
        <strain evidence="13">WA0000017839</strain>
    </source>
</reference>
<evidence type="ECO:0000256" key="6">
    <source>
        <dbReference type="ARBA" id="ARBA00022824"/>
    </source>
</evidence>
<feature type="compositionally biased region" description="Basic and acidic residues" evidence="11">
    <location>
        <begin position="1425"/>
        <end position="1438"/>
    </location>
</feature>
<proteinExistence type="inferred from homology"/>
<sequence length="1564" mass="172952">MTSHKEEPNPSILFGDSAGDDPFSQMLQQNSVSELPSVAKAVVTEQKKTPTTANVQPLADASSLFATPTANTDAADVFFSSPQPKTTTTTTHQNASAANFFEQQPSESFFDGLAQPEVHNPVSSTASLTQAFDPNAYSATDYSQPQDYDQQAVEYDPNQWIQFDPNVHYYYDEQSQLHYYDPNTNQEYDMSQYTYDDQGQPYDYQYDPQYAEYYAQQAYDPATTVEPTADNNNAVAVAGGAHAPEPASSGAMAAYTDGTSHDQQVYTQDNYDPKAYAPVPESQGYSQEDFFHSQAYNNNNNNAVAEVPAQIQSEQTIDTQHQAYPQDDYAPVTAVTQIEGEDYESTHHHYGTQDYTPSDFFAEDLQQEQALPPPPKANPPPPSKAMSMPPPSGPPQSISLPPKSNSVNDLSEENKQPTTTQHEADGLQEVHDDQPTDDVDLNDLDHMVLSSFNKDEHLYEAEDELDRLVSASSKKDPVYNNPNEYEEPSDLHLETRPHVEEQPVLSSYEPQQDDKSSDHHADQAFQYAPPQETNAYAPLQDAYAPQQDAYVPQEDAYAPQQDAYVPQKDVYAPQQDAYAPQQDAYAPQQDAYAPQQDAYAPQQDAYAPQQDAYAPQQDAYAPQQDDYAPQQDNYAPQQDAYALQQDAYAPQKDAYAPQKDAYAPQKDAYAPQKDAYAPQSSDQVVNYSSYTPQPTDVYTPQQHDQSMHAPPKTEPAHEPSTQPTAIVEKPPTTQRSMKTPSYAPPRSMSTVSHPQTSPLMSRKSMTSPPPPAAAGMNAMQAFTQQRSNSITEPDRKQNGSPFTGYPYSIERSATVPPPMTERIASPRPMLTACPDPQCEGENKAKAKFCCECGRPLAGISRSTTPSAGLSPGVFTMSETNQVVPRTALDEKKDTMRESLKKFISHSVLSHHTEENKQQFALQYMDSRISEFHDEKALVWNIVKLMIQHQDQTLGDGGQLDKSIAQLLVTPTLLDDASLPLDQLEHYLLQGDREGACQFATEQDLWSHALLISQSQGPDHFKQLISKFIDRELFASTEATLTHLPADKKELRMLYSIFSGAGADAVGQLTRNSVTDHPATHFSEDSLPDWKKALSLILLNRSSNDTEAISELGHQLKAAGFPTNAFICYMLSPDTIKGLGGIFSTEDKTDLDALYLTEFYEYACKIQLPQYKLMLAWWLIELDMTQEAAIYSDALADGLTLEEITGLNEIRDTVTDSRHPDPTYLGTSSSSYAYDDKTGQVTSDQQVDNGFNYGYSYGGGYTEPDHTSYAPSPSQAEGIQSSPFQNSAVTSPFQQQQQQQQQPFTHTGVHSPFQHHHQEGYTPSQSHTTHWDTVETKEEQPAYQPYQHETPTSYQPDAYAPSTHNTTWDDDDDLGFGNSKKKTDKVTEGSTATEEKPNEVEEKKEEKPATAAPSAGWGIFSLFGGGRKEKEQSSEEKKAVKANLGEQSSFYYDEKEKRWVNKLNDAKPETTATPPPPKSATPQPSKTNTPPPPPASAMMTPPTSAGLKPASMPPVRISSTPNVPSTGGPPNAAPPSFSTPPATRRSGGARKSMRSRYVDVLNTTT</sequence>
<dbReference type="GO" id="GO:0016192">
    <property type="term" value="P:vesicle-mediated transport"/>
    <property type="evidence" value="ECO:0007669"/>
    <property type="project" value="UniProtKB-KW"/>
</dbReference>
<feature type="region of interest" description="Disordered" evidence="11">
    <location>
        <begin position="469"/>
        <end position="773"/>
    </location>
</feature>
<feature type="compositionally biased region" description="Basic and acidic residues" evidence="11">
    <location>
        <begin position="489"/>
        <end position="501"/>
    </location>
</feature>
<feature type="compositionally biased region" description="Polar residues" evidence="11">
    <location>
        <begin position="747"/>
        <end position="766"/>
    </location>
</feature>
<gene>
    <name evidence="13" type="ORF">INT47_004970</name>
</gene>
<dbReference type="Pfam" id="PF12931">
    <property type="entry name" value="TPR_Sec16"/>
    <property type="match status" value="1"/>
</dbReference>
<feature type="region of interest" description="Disordered" evidence="11">
    <location>
        <begin position="1346"/>
        <end position="1564"/>
    </location>
</feature>
<evidence type="ECO:0000313" key="14">
    <source>
        <dbReference type="Proteomes" id="UP000603453"/>
    </source>
</evidence>
<evidence type="ECO:0000256" key="3">
    <source>
        <dbReference type="ARBA" id="ARBA00020746"/>
    </source>
</evidence>
<evidence type="ECO:0000256" key="9">
    <source>
        <dbReference type="ARBA" id="ARBA00030650"/>
    </source>
</evidence>
<accession>A0A8H7QSL6</accession>
<feature type="region of interest" description="Disordered" evidence="11">
    <location>
        <begin position="785"/>
        <end position="828"/>
    </location>
</feature>
<keyword evidence="5" id="KW-0813">Transport</keyword>
<dbReference type="OrthoDB" id="2288214at2759"/>
<feature type="compositionally biased region" description="Low complexity" evidence="11">
    <location>
        <begin position="1495"/>
        <end position="1504"/>
    </location>
</feature>
<dbReference type="GO" id="GO:0070973">
    <property type="term" value="P:protein localization to endoplasmic reticulum exit site"/>
    <property type="evidence" value="ECO:0007669"/>
    <property type="project" value="TreeGrafter"/>
</dbReference>
<feature type="compositionally biased region" description="Low complexity" evidence="11">
    <location>
        <begin position="571"/>
        <end position="651"/>
    </location>
</feature>
<feature type="compositionally biased region" description="Basic and acidic residues" evidence="11">
    <location>
        <begin position="1392"/>
        <end position="1407"/>
    </location>
</feature>
<evidence type="ECO:0000313" key="13">
    <source>
        <dbReference type="EMBL" id="KAG2198003.1"/>
    </source>
</evidence>
<feature type="compositionally biased region" description="Polar residues" evidence="11">
    <location>
        <begin position="1268"/>
        <end position="1292"/>
    </location>
</feature>
<dbReference type="PANTHER" id="PTHR13402">
    <property type="entry name" value="RGPR-RELATED"/>
    <property type="match status" value="1"/>
</dbReference>
<dbReference type="PANTHER" id="PTHR13402:SF6">
    <property type="entry name" value="SECRETORY 16, ISOFORM I"/>
    <property type="match status" value="1"/>
</dbReference>